<dbReference type="InterPro" id="IPR021455">
    <property type="entry name" value="DUF3106"/>
</dbReference>
<accession>A0A5B2Z920</accession>
<comment type="caution">
    <text evidence="3">The sequence shown here is derived from an EMBL/GenBank/DDBJ whole genome shotgun (WGS) entry which is preliminary data.</text>
</comment>
<name>A0A5B2Z920_9GAMM</name>
<evidence type="ECO:0000313" key="3">
    <source>
        <dbReference type="EMBL" id="KAA2284646.1"/>
    </source>
</evidence>
<evidence type="ECO:0000256" key="2">
    <source>
        <dbReference type="SAM" id="Phobius"/>
    </source>
</evidence>
<evidence type="ECO:0000256" key="1">
    <source>
        <dbReference type="SAM" id="MobiDB-lite"/>
    </source>
</evidence>
<gene>
    <name evidence="3" type="ORF">F0415_08055</name>
</gene>
<dbReference type="AlphaFoldDB" id="A0A5B2Z920"/>
<dbReference type="Pfam" id="PF11304">
    <property type="entry name" value="DUF3106"/>
    <property type="match status" value="1"/>
</dbReference>
<dbReference type="InterPro" id="IPR013324">
    <property type="entry name" value="RNA_pol_sigma_r3/r4-like"/>
</dbReference>
<protein>
    <submittedName>
        <fullName evidence="3">DUF3106 domain-containing protein</fullName>
    </submittedName>
</protein>
<feature type="transmembrane region" description="Helical" evidence="2">
    <location>
        <begin position="207"/>
        <end position="226"/>
    </location>
</feature>
<feature type="region of interest" description="Disordered" evidence="1">
    <location>
        <begin position="231"/>
        <end position="253"/>
    </location>
</feature>
<reference evidence="3 4" key="2">
    <citation type="submission" date="2019-09" db="EMBL/GenBank/DDBJ databases">
        <authorList>
            <person name="Mazur A."/>
        </authorList>
    </citation>
    <scope>NUCLEOTIDE SEQUENCE [LARGE SCALE GENOMIC DNA]</scope>
    <source>
        <strain evidence="3 4">3729k</strain>
    </source>
</reference>
<keyword evidence="2" id="KW-1133">Transmembrane helix</keyword>
<sequence>MSSRCRQSGGRLEWGVQSAPPTTSGTTASQALAAFLRGIERRAFVFAELQCGRGDVAQSALGHAMRAFRSVSAITPLSGWPAAFWSLLLAQPELGEGESGEPALAALGNGPRAALLLRLVAGLDFAHAAQVLGVGEATYRFALRRALQQLADAGVSYASLGELRERLHRQVKSLSPERTEALAALRQRVLSDQAEPEPRVQPSRTRAWAWMLLVLLAIAFAASWWWPAPESPGDRPAPQALPEGSRPRPTMSEVSDIVTHPDYAQLAEPELQALAADLALLSWFAAAQAIAPATGPDQPGESAGQAESGQPDPADFAALPPAQRQLLVPLAAAWPGLEPELRLRMRRQAVHWLSLSPVEREALRERIREWDALPAAERARRRAPFAAWQALPGHERQRVRAAGDAWRALPEQERKALRSQFDALPPDQRQDWWLGPGLGADFGRLRPLFAFVPASERAQWLALLHGLDAGARADLAVLARRLPASEREALRRELVLAGGPEQRAQLVRQRLAQ</sequence>
<keyword evidence="2" id="KW-0472">Membrane</keyword>
<evidence type="ECO:0000313" key="4">
    <source>
        <dbReference type="Proteomes" id="UP000322165"/>
    </source>
</evidence>
<keyword evidence="4" id="KW-1185">Reference proteome</keyword>
<feature type="region of interest" description="Disordered" evidence="1">
    <location>
        <begin position="1"/>
        <end position="25"/>
    </location>
</feature>
<dbReference type="SUPFAM" id="SSF88659">
    <property type="entry name" value="Sigma3 and sigma4 domains of RNA polymerase sigma factors"/>
    <property type="match status" value="1"/>
</dbReference>
<dbReference type="Gene3D" id="1.10.10.10">
    <property type="entry name" value="Winged helix-like DNA-binding domain superfamily/Winged helix DNA-binding domain"/>
    <property type="match status" value="1"/>
</dbReference>
<proteinExistence type="predicted"/>
<dbReference type="Proteomes" id="UP000322165">
    <property type="component" value="Unassembled WGS sequence"/>
</dbReference>
<feature type="region of interest" description="Disordered" evidence="1">
    <location>
        <begin position="292"/>
        <end position="317"/>
    </location>
</feature>
<reference evidence="3 4" key="1">
    <citation type="submission" date="2019-09" db="EMBL/GenBank/DDBJ databases">
        <title>Arenimonas chukotkensis sp. nov., a bacterium isolated from Chukotka hot spring, Arctic region, Russia.</title>
        <authorList>
            <person name="Zayulina K.S."/>
            <person name="Prokofeva M.I."/>
            <person name="Elcheninov A.G."/>
            <person name="Novikov A."/>
            <person name="Kochetkova T.V."/>
            <person name="Kublanov I.V."/>
        </authorList>
    </citation>
    <scope>NUCLEOTIDE SEQUENCE [LARGE SCALE GENOMIC DNA]</scope>
    <source>
        <strain evidence="3 4">3729k</strain>
    </source>
</reference>
<dbReference type="EMBL" id="VUOD01000005">
    <property type="protein sequence ID" value="KAA2284646.1"/>
    <property type="molecule type" value="Genomic_DNA"/>
</dbReference>
<dbReference type="InterPro" id="IPR036388">
    <property type="entry name" value="WH-like_DNA-bd_sf"/>
</dbReference>
<organism evidence="3 4">
    <name type="scientific">Arenimonas fontis</name>
    <dbReference type="NCBI Taxonomy" id="2608255"/>
    <lineage>
        <taxon>Bacteria</taxon>
        <taxon>Pseudomonadati</taxon>
        <taxon>Pseudomonadota</taxon>
        <taxon>Gammaproteobacteria</taxon>
        <taxon>Lysobacterales</taxon>
        <taxon>Lysobacteraceae</taxon>
        <taxon>Arenimonas</taxon>
    </lineage>
</organism>
<keyword evidence="2" id="KW-0812">Transmembrane</keyword>